<evidence type="ECO:0000256" key="6">
    <source>
        <dbReference type="RuleBase" id="RU361216"/>
    </source>
</evidence>
<comment type="caution">
    <text evidence="6">Lacks conserved residue(s) required for the propagation of feature annotation.</text>
</comment>
<keyword evidence="2 6" id="KW-0813">Transport</keyword>
<dbReference type="InterPro" id="IPR001991">
    <property type="entry name" value="Na-dicarboxylate_symporter"/>
</dbReference>
<dbReference type="InterPro" id="IPR036458">
    <property type="entry name" value="Na:dicarbo_symporter_sf"/>
</dbReference>
<dbReference type="InterPro" id="IPR050746">
    <property type="entry name" value="DAACS"/>
</dbReference>
<name>A0ABR1VTL8_9PEZI</name>
<dbReference type="GeneID" id="92046629"/>
<comment type="similarity">
    <text evidence="6">Belongs to the dicarboxylate/amino acid:cation symporter (DAACS) (TC 2.A.23) family.</text>
</comment>
<gene>
    <name evidence="7" type="ORF">PG997_009254</name>
</gene>
<dbReference type="EMBL" id="JAQQWN010000007">
    <property type="protein sequence ID" value="KAK8074591.1"/>
    <property type="molecule type" value="Genomic_DNA"/>
</dbReference>
<keyword evidence="8" id="KW-1185">Reference proteome</keyword>
<feature type="transmembrane region" description="Helical" evidence="6">
    <location>
        <begin position="20"/>
        <end position="45"/>
    </location>
</feature>
<keyword evidence="3 6" id="KW-0812">Transmembrane</keyword>
<evidence type="ECO:0000256" key="4">
    <source>
        <dbReference type="ARBA" id="ARBA00022989"/>
    </source>
</evidence>
<feature type="transmembrane region" description="Helical" evidence="6">
    <location>
        <begin position="57"/>
        <end position="74"/>
    </location>
</feature>
<evidence type="ECO:0000256" key="1">
    <source>
        <dbReference type="ARBA" id="ARBA00004141"/>
    </source>
</evidence>
<dbReference type="Gene3D" id="1.10.3860.10">
    <property type="entry name" value="Sodium:dicarboxylate symporter"/>
    <property type="match status" value="1"/>
</dbReference>
<protein>
    <recommendedName>
        <fullName evidence="6">Amino acid transporter</fullName>
    </recommendedName>
</protein>
<organism evidence="7 8">
    <name type="scientific">Apiospora hydei</name>
    <dbReference type="NCBI Taxonomy" id="1337664"/>
    <lineage>
        <taxon>Eukaryota</taxon>
        <taxon>Fungi</taxon>
        <taxon>Dikarya</taxon>
        <taxon>Ascomycota</taxon>
        <taxon>Pezizomycotina</taxon>
        <taxon>Sordariomycetes</taxon>
        <taxon>Xylariomycetidae</taxon>
        <taxon>Amphisphaeriales</taxon>
        <taxon>Apiosporaceae</taxon>
        <taxon>Apiospora</taxon>
    </lineage>
</organism>
<keyword evidence="6" id="KW-0769">Symport</keyword>
<keyword evidence="4 6" id="KW-1133">Transmembrane helix</keyword>
<dbReference type="PRINTS" id="PR00173">
    <property type="entry name" value="EDTRNSPORT"/>
</dbReference>
<feature type="transmembrane region" description="Helical" evidence="6">
    <location>
        <begin position="80"/>
        <end position="107"/>
    </location>
</feature>
<keyword evidence="5 6" id="KW-0472">Membrane</keyword>
<dbReference type="PANTHER" id="PTHR11958:SF63">
    <property type="entry name" value="AMINO ACID TRANSPORTER"/>
    <property type="match status" value="1"/>
</dbReference>
<dbReference type="PANTHER" id="PTHR11958">
    <property type="entry name" value="SODIUM/DICARBOXYLATE SYMPORTER-RELATED"/>
    <property type="match status" value="1"/>
</dbReference>
<comment type="subcellular location">
    <subcellularLocation>
        <location evidence="1 6">Membrane</location>
        <topology evidence="1 6">Multi-pass membrane protein</topology>
    </subcellularLocation>
</comment>
<dbReference type="RefSeq" id="XP_066665531.1">
    <property type="nucleotide sequence ID" value="XM_066813569.1"/>
</dbReference>
<evidence type="ECO:0000256" key="5">
    <source>
        <dbReference type="ARBA" id="ARBA00023136"/>
    </source>
</evidence>
<dbReference type="SUPFAM" id="SSF118215">
    <property type="entry name" value="Proton glutamate symport protein"/>
    <property type="match status" value="1"/>
</dbReference>
<evidence type="ECO:0000313" key="7">
    <source>
        <dbReference type="EMBL" id="KAK8074591.1"/>
    </source>
</evidence>
<dbReference type="Pfam" id="PF00375">
    <property type="entry name" value="SDF"/>
    <property type="match status" value="1"/>
</dbReference>
<evidence type="ECO:0000256" key="3">
    <source>
        <dbReference type="ARBA" id="ARBA00022692"/>
    </source>
</evidence>
<reference evidence="7 8" key="1">
    <citation type="submission" date="2023-01" db="EMBL/GenBank/DDBJ databases">
        <title>Analysis of 21 Apiospora genomes using comparative genomics revels a genus with tremendous synthesis potential of carbohydrate active enzymes and secondary metabolites.</title>
        <authorList>
            <person name="Sorensen T."/>
        </authorList>
    </citation>
    <scope>NUCLEOTIDE SEQUENCE [LARGE SCALE GENOMIC DNA]</scope>
    <source>
        <strain evidence="7 8">CBS 114990</strain>
    </source>
</reference>
<comment type="caution">
    <text evidence="7">The sequence shown here is derived from an EMBL/GenBank/DDBJ whole genome shotgun (WGS) entry which is preliminary data.</text>
</comment>
<evidence type="ECO:0000256" key="2">
    <source>
        <dbReference type="ARBA" id="ARBA00022448"/>
    </source>
</evidence>
<sequence>MPVTLRVAEARGVPETVRRFAIPLGTLVNMDGTAIYFPVVVTFLAETQGQTLDAGQYVLIVLLSTLSSIATTPIPSSSLVLTVMIANSVGVEMTGMYGVVVAIDWFLDRFRTAINVVGDLYACKVIEKLTGITEEGGFLNSPHMDQDGRRE</sequence>
<accession>A0ABR1VTL8</accession>
<proteinExistence type="inferred from homology"/>
<evidence type="ECO:0000313" key="8">
    <source>
        <dbReference type="Proteomes" id="UP001433268"/>
    </source>
</evidence>
<dbReference type="Proteomes" id="UP001433268">
    <property type="component" value="Unassembled WGS sequence"/>
</dbReference>